<feature type="domain" description="Phosphoribosyltransferase" evidence="7">
    <location>
        <begin position="91"/>
        <end position="187"/>
    </location>
</feature>
<keyword evidence="5 6" id="KW-0665">Pyrimidine biosynthesis</keyword>
<reference evidence="8" key="1">
    <citation type="submission" date="2018-07" db="EMBL/GenBank/DDBJ databases">
        <authorList>
            <consortium name="Genoscope - CEA"/>
            <person name="William W."/>
        </authorList>
    </citation>
    <scope>NUCLEOTIDE SEQUENCE</scope>
    <source>
        <strain evidence="8">IK1</strain>
    </source>
</reference>
<dbReference type="Gene3D" id="3.40.50.2020">
    <property type="match status" value="1"/>
</dbReference>
<dbReference type="HAMAP" id="MF_01208">
    <property type="entry name" value="PyrE"/>
    <property type="match status" value="1"/>
</dbReference>
<dbReference type="EC" id="2.4.2.10" evidence="2 6"/>
<dbReference type="GO" id="GO:0000287">
    <property type="term" value="F:magnesium ion binding"/>
    <property type="evidence" value="ECO:0007669"/>
    <property type="project" value="UniProtKB-UniRule"/>
</dbReference>
<feature type="binding site" evidence="6">
    <location>
        <position position="168"/>
    </location>
    <ligand>
        <name>orotate</name>
        <dbReference type="ChEBI" id="CHEBI:30839"/>
    </ligand>
</feature>
<feature type="binding site" description="in other chain" evidence="6">
    <location>
        <position position="134"/>
    </location>
    <ligand>
        <name>5-phospho-alpha-D-ribose 1-diphosphate</name>
        <dbReference type="ChEBI" id="CHEBI:58017"/>
        <note>ligand shared between dimeric partners</note>
    </ligand>
</feature>
<dbReference type="CDD" id="cd06223">
    <property type="entry name" value="PRTases_typeI"/>
    <property type="match status" value="1"/>
</dbReference>
<dbReference type="GO" id="GO:0006207">
    <property type="term" value="P:'de novo' pyrimidine nucleobase biosynthetic process"/>
    <property type="evidence" value="ECO:0007669"/>
    <property type="project" value="TreeGrafter"/>
</dbReference>
<proteinExistence type="inferred from homology"/>
<feature type="binding site" evidence="6">
    <location>
        <position position="139"/>
    </location>
    <ligand>
        <name>5-phospho-alpha-D-ribose 1-diphosphate</name>
        <dbReference type="ChEBI" id="CHEBI:58017"/>
        <note>ligand shared between dimeric partners</note>
    </ligand>
</feature>
<dbReference type="PANTHER" id="PTHR46683:SF1">
    <property type="entry name" value="OROTATE PHOSPHORIBOSYLTRANSFERASE 1-RELATED"/>
    <property type="match status" value="1"/>
</dbReference>
<comment type="function">
    <text evidence="6">Catalyzes the transfer of a ribosyl phosphate group from 5-phosphoribose 1-diphosphate to orotate, leading to the formation of orotidine monophosphate (OMP).</text>
</comment>
<dbReference type="PANTHER" id="PTHR46683">
    <property type="entry name" value="OROTATE PHOSPHORIBOSYLTRANSFERASE 1-RELATED"/>
    <property type="match status" value="1"/>
</dbReference>
<feature type="binding site" description="in other chain" evidence="6">
    <location>
        <begin position="164"/>
        <end position="172"/>
    </location>
    <ligand>
        <name>5-phospho-alpha-D-ribose 1-diphosphate</name>
        <dbReference type="ChEBI" id="CHEBI:58017"/>
        <note>ligand shared between dimeric partners</note>
    </ligand>
</feature>
<sequence>MPLHETRRLAKKTISGWETVEVGAKIAYDVPMETYKEELARSLAETGAIFFEQGLVLKDGRPTPYFVNMARFNTGRLVLGMGRFFAQMMTAKGLSSQVDVILGPSYKGSAIALATSIALWEEYGRDLPFEYDRKEAKTHGEASKVKSLLVNQTLFDGCRIFVVDDVATSMGTKIELLEKIADEAGARGIACQVTGVGIAVDREQTTAVYDAAGRVVEGRRGADAIAEFEARTGVPVYAVAGIREIVAYLHEKRIPLRINGESRPMDAATKAEFDRYVAIYGVTQRP</sequence>
<dbReference type="GO" id="GO:0046132">
    <property type="term" value="P:pyrimidine ribonucleoside biosynthetic process"/>
    <property type="evidence" value="ECO:0007669"/>
    <property type="project" value="TreeGrafter"/>
</dbReference>
<evidence type="ECO:0000259" key="7">
    <source>
        <dbReference type="Pfam" id="PF00156"/>
    </source>
</evidence>
<dbReference type="Pfam" id="PF00156">
    <property type="entry name" value="Pribosyltran"/>
    <property type="match status" value="1"/>
</dbReference>
<name>A0A653A1R2_UNCDX</name>
<evidence type="ECO:0000256" key="4">
    <source>
        <dbReference type="ARBA" id="ARBA00022679"/>
    </source>
</evidence>
<comment type="subunit">
    <text evidence="6">Homodimer.</text>
</comment>
<organism evidence="8">
    <name type="scientific">Uncultured Desulfatiglans sp</name>
    <dbReference type="NCBI Taxonomy" id="1748965"/>
    <lineage>
        <taxon>Bacteria</taxon>
        <taxon>Pseudomonadati</taxon>
        <taxon>Thermodesulfobacteriota</taxon>
        <taxon>Desulfobacteria</taxon>
        <taxon>Desulfatiglandales</taxon>
        <taxon>Desulfatiglandaceae</taxon>
        <taxon>Desulfatiglans</taxon>
        <taxon>environmental samples</taxon>
    </lineage>
</organism>
<protein>
    <recommendedName>
        <fullName evidence="2 6">Orotate phosphoribosyltransferase</fullName>
        <shortName evidence="6">OPRT</shortName>
        <shortName evidence="6">OPRTase</shortName>
        <ecNumber evidence="2 6">2.4.2.10</ecNumber>
    </recommendedName>
</protein>
<keyword evidence="6" id="KW-0460">Magnesium</keyword>
<evidence type="ECO:0000256" key="5">
    <source>
        <dbReference type="ARBA" id="ARBA00022975"/>
    </source>
</evidence>
<comment type="similarity">
    <text evidence="6">Belongs to the purine/pyrimidine phosphoribosyltransferase family. PyrE subfamily.</text>
</comment>
<accession>A0A653A1R2</accession>
<dbReference type="EMBL" id="UPXX01000013">
    <property type="protein sequence ID" value="VBB41970.1"/>
    <property type="molecule type" value="Genomic_DNA"/>
</dbReference>
<evidence type="ECO:0000256" key="2">
    <source>
        <dbReference type="ARBA" id="ARBA00011971"/>
    </source>
</evidence>
<feature type="binding site" evidence="6">
    <location>
        <position position="137"/>
    </location>
    <ligand>
        <name>5-phospho-alpha-D-ribose 1-diphosphate</name>
        <dbReference type="ChEBI" id="CHEBI:58017"/>
        <note>ligand shared between dimeric partners</note>
    </ligand>
</feature>
<gene>
    <name evidence="6 8" type="primary">pyrE</name>
    <name evidence="8" type="ORF">TRIP_B200110</name>
</gene>
<dbReference type="AlphaFoldDB" id="A0A653A1R2"/>
<comment type="cofactor">
    <cofactor evidence="6">
        <name>Mg(2+)</name>
        <dbReference type="ChEBI" id="CHEBI:18420"/>
    </cofactor>
</comment>
<evidence type="ECO:0000256" key="3">
    <source>
        <dbReference type="ARBA" id="ARBA00022676"/>
    </source>
</evidence>
<evidence type="ECO:0000256" key="1">
    <source>
        <dbReference type="ARBA" id="ARBA00004889"/>
    </source>
</evidence>
<dbReference type="InterPro" id="IPR023031">
    <property type="entry name" value="OPRT"/>
</dbReference>
<dbReference type="InterPro" id="IPR029057">
    <property type="entry name" value="PRTase-like"/>
</dbReference>
<dbReference type="GO" id="GO:0004588">
    <property type="term" value="F:orotate phosphoribosyltransferase activity"/>
    <property type="evidence" value="ECO:0007669"/>
    <property type="project" value="UniProtKB-UniRule"/>
</dbReference>
<keyword evidence="4 6" id="KW-0808">Transferase</keyword>
<dbReference type="InterPro" id="IPR000836">
    <property type="entry name" value="PRTase_dom"/>
</dbReference>
<feature type="binding site" description="in other chain" evidence="6">
    <location>
        <begin position="106"/>
        <end position="107"/>
    </location>
    <ligand>
        <name>5-phospho-alpha-D-ribose 1-diphosphate</name>
        <dbReference type="ChEBI" id="CHEBI:58017"/>
        <note>ligand shared between dimeric partners</note>
    </ligand>
</feature>
<dbReference type="SUPFAM" id="SSF53271">
    <property type="entry name" value="PRTase-like"/>
    <property type="match status" value="1"/>
</dbReference>
<dbReference type="GO" id="GO:0044205">
    <property type="term" value="P:'de novo' UMP biosynthetic process"/>
    <property type="evidence" value="ECO:0007669"/>
    <property type="project" value="UniProtKB-UniRule"/>
</dbReference>
<dbReference type="GO" id="GO:0005737">
    <property type="term" value="C:cytoplasm"/>
    <property type="evidence" value="ECO:0007669"/>
    <property type="project" value="TreeGrafter"/>
</dbReference>
<feature type="binding site" evidence="6">
    <location>
        <position position="133"/>
    </location>
    <ligand>
        <name>5-phospho-alpha-D-ribose 1-diphosphate</name>
        <dbReference type="ChEBI" id="CHEBI:58017"/>
        <note>ligand shared between dimeric partners</note>
    </ligand>
</feature>
<evidence type="ECO:0000256" key="6">
    <source>
        <dbReference type="HAMAP-Rule" id="MF_01208"/>
    </source>
</evidence>
<feature type="binding site" description="in other chain" evidence="6">
    <location>
        <position position="58"/>
    </location>
    <ligand>
        <name>5-phospho-alpha-D-ribose 1-diphosphate</name>
        <dbReference type="ChEBI" id="CHEBI:58017"/>
        <note>ligand shared between dimeric partners</note>
    </ligand>
</feature>
<comment type="caution">
    <text evidence="6">Lacks conserved residue(s) required for the propagation of feature annotation.</text>
</comment>
<comment type="catalytic activity">
    <reaction evidence="6">
        <text>orotidine 5'-phosphate + diphosphate = orotate + 5-phospho-alpha-D-ribose 1-diphosphate</text>
        <dbReference type="Rhea" id="RHEA:10380"/>
        <dbReference type="ChEBI" id="CHEBI:30839"/>
        <dbReference type="ChEBI" id="CHEBI:33019"/>
        <dbReference type="ChEBI" id="CHEBI:57538"/>
        <dbReference type="ChEBI" id="CHEBI:58017"/>
        <dbReference type="EC" id="2.4.2.10"/>
    </reaction>
</comment>
<dbReference type="UniPathway" id="UPA00070">
    <property type="reaction ID" value="UER00119"/>
</dbReference>
<comment type="pathway">
    <text evidence="1 6">Pyrimidine metabolism; UMP biosynthesis via de novo pathway; UMP from orotate: step 1/2.</text>
</comment>
<feature type="binding site" evidence="6">
    <location>
        <position position="202"/>
    </location>
    <ligand>
        <name>orotate</name>
        <dbReference type="ChEBI" id="CHEBI:30839"/>
    </ligand>
</feature>
<evidence type="ECO:0000313" key="8">
    <source>
        <dbReference type="EMBL" id="VBB41970.1"/>
    </source>
</evidence>
<keyword evidence="3 6" id="KW-0328">Glycosyltransferase</keyword>